<keyword evidence="3" id="KW-1185">Reference proteome</keyword>
<dbReference type="Proteomes" id="UP000240317">
    <property type="component" value="Unassembled WGS sequence"/>
</dbReference>
<evidence type="ECO:0000259" key="1">
    <source>
        <dbReference type="Pfam" id="PF00156"/>
    </source>
</evidence>
<dbReference type="AlphaFoldDB" id="A0A2T3W9H0"/>
<reference evidence="2 3" key="1">
    <citation type="submission" date="2018-03" db="EMBL/GenBank/DDBJ databases">
        <title>Draft genome of Deinococcus sp. OD32.</title>
        <authorList>
            <person name="Wang X.-P."/>
            <person name="Du Z.-J."/>
        </authorList>
    </citation>
    <scope>NUCLEOTIDE SEQUENCE [LARGE SCALE GENOMIC DNA]</scope>
    <source>
        <strain evidence="2 3">OD32</strain>
    </source>
</reference>
<dbReference type="Gene3D" id="3.40.50.2020">
    <property type="match status" value="1"/>
</dbReference>
<gene>
    <name evidence="2" type="ORF">C8263_07035</name>
</gene>
<accession>A0A2T3W9H0</accession>
<keyword evidence="2" id="KW-0808">Transferase</keyword>
<dbReference type="Gene3D" id="3.30.1310.20">
    <property type="entry name" value="PRTase-like"/>
    <property type="match status" value="1"/>
</dbReference>
<dbReference type="EMBL" id="PYSV01000005">
    <property type="protein sequence ID" value="PTA68545.1"/>
    <property type="molecule type" value="Genomic_DNA"/>
</dbReference>
<dbReference type="SUPFAM" id="SSF53271">
    <property type="entry name" value="PRTase-like"/>
    <property type="match status" value="1"/>
</dbReference>
<name>A0A2T3W9H0_9DEIO</name>
<dbReference type="Pfam" id="PF00156">
    <property type="entry name" value="Pribosyltran"/>
    <property type="match status" value="1"/>
</dbReference>
<proteinExistence type="predicted"/>
<organism evidence="2 3">
    <name type="scientific">Deinococcus arcticus</name>
    <dbReference type="NCBI Taxonomy" id="2136176"/>
    <lineage>
        <taxon>Bacteria</taxon>
        <taxon>Thermotogati</taxon>
        <taxon>Deinococcota</taxon>
        <taxon>Deinococci</taxon>
        <taxon>Deinococcales</taxon>
        <taxon>Deinococcaceae</taxon>
        <taxon>Deinococcus</taxon>
    </lineage>
</organism>
<sequence>MTTSLSWPHLPKVFQDRTEAGQLLGAVLAARGPWPSAVVLALPRGGVPVAAEVAQALQAPLDVVLVRKLGLPTAPEVAMGALASGGVKWLNEALMARLSVSVGALAQVQAREAQELARREALYRAGRSPLNLTGHTALLVDDGLATGATMRAAVQAGRFLGAERIVVAVPVAPPETCADLRAEADEVVCLHTPPHFQAVGQFYGDFTQTTDDEVLALLAGP</sequence>
<comment type="caution">
    <text evidence="2">The sequence shown here is derived from an EMBL/GenBank/DDBJ whole genome shotgun (WGS) entry which is preliminary data.</text>
</comment>
<dbReference type="InterPro" id="IPR000836">
    <property type="entry name" value="PRTase_dom"/>
</dbReference>
<dbReference type="CDD" id="cd06223">
    <property type="entry name" value="PRTases_typeI"/>
    <property type="match status" value="1"/>
</dbReference>
<evidence type="ECO:0000313" key="3">
    <source>
        <dbReference type="Proteomes" id="UP000240317"/>
    </source>
</evidence>
<dbReference type="GO" id="GO:0016740">
    <property type="term" value="F:transferase activity"/>
    <property type="evidence" value="ECO:0007669"/>
    <property type="project" value="UniProtKB-KW"/>
</dbReference>
<evidence type="ECO:0000313" key="2">
    <source>
        <dbReference type="EMBL" id="PTA68545.1"/>
    </source>
</evidence>
<protein>
    <submittedName>
        <fullName evidence="2">Phosphoribosyl transferase</fullName>
    </submittedName>
</protein>
<dbReference type="RefSeq" id="WP_107137419.1">
    <property type="nucleotide sequence ID" value="NZ_PYSV01000005.1"/>
</dbReference>
<dbReference type="InterPro" id="IPR029057">
    <property type="entry name" value="PRTase-like"/>
</dbReference>
<dbReference type="OrthoDB" id="9810066at2"/>
<feature type="domain" description="Phosphoribosyltransferase" evidence="1">
    <location>
        <begin position="37"/>
        <end position="202"/>
    </location>
</feature>